<dbReference type="PANTHER" id="PTHR10151">
    <property type="entry name" value="ECTONUCLEOTIDE PYROPHOSPHATASE/PHOSPHODIESTERASE"/>
    <property type="match status" value="1"/>
</dbReference>
<dbReference type="STRING" id="578462.A0A0L0S4G3"/>
<feature type="region of interest" description="Disordered" evidence="1">
    <location>
        <begin position="191"/>
        <end position="213"/>
    </location>
</feature>
<keyword evidence="2" id="KW-0812">Transmembrane</keyword>
<dbReference type="InterPro" id="IPR017850">
    <property type="entry name" value="Alkaline_phosphatase_core_sf"/>
</dbReference>
<dbReference type="VEuPathDB" id="FungiDB:AMAG_03056"/>
<feature type="compositionally biased region" description="Acidic residues" evidence="1">
    <location>
        <begin position="18"/>
        <end position="28"/>
    </location>
</feature>
<dbReference type="Pfam" id="PF01663">
    <property type="entry name" value="Phosphodiest"/>
    <property type="match status" value="1"/>
</dbReference>
<gene>
    <name evidence="3" type="ORF">AMAG_03056</name>
</gene>
<dbReference type="AlphaFoldDB" id="A0A0L0S4G3"/>
<evidence type="ECO:0000313" key="3">
    <source>
        <dbReference type="EMBL" id="KNE57335.1"/>
    </source>
</evidence>
<dbReference type="InterPro" id="IPR002591">
    <property type="entry name" value="Phosphodiest/P_Trfase"/>
</dbReference>
<keyword evidence="2" id="KW-1133">Transmembrane helix</keyword>
<feature type="compositionally biased region" description="Low complexity" evidence="1">
    <location>
        <begin position="198"/>
        <end position="210"/>
    </location>
</feature>
<feature type="compositionally biased region" description="Low complexity" evidence="1">
    <location>
        <begin position="29"/>
        <end position="56"/>
    </location>
</feature>
<feature type="compositionally biased region" description="Pro residues" evidence="1">
    <location>
        <begin position="568"/>
        <end position="578"/>
    </location>
</feature>
<dbReference type="OrthoDB" id="415411at2759"/>
<reference evidence="4" key="2">
    <citation type="submission" date="2009-11" db="EMBL/GenBank/DDBJ databases">
        <title>The Genome Sequence of Allomyces macrogynus strain ATCC 38327.</title>
        <authorList>
            <consortium name="The Broad Institute Genome Sequencing Platform"/>
            <person name="Russ C."/>
            <person name="Cuomo C."/>
            <person name="Shea T."/>
            <person name="Young S.K."/>
            <person name="Zeng Q."/>
            <person name="Koehrsen M."/>
            <person name="Haas B."/>
            <person name="Borodovsky M."/>
            <person name="Guigo R."/>
            <person name="Alvarado L."/>
            <person name="Berlin A."/>
            <person name="Borenstein D."/>
            <person name="Chen Z."/>
            <person name="Engels R."/>
            <person name="Freedman E."/>
            <person name="Gellesch M."/>
            <person name="Goldberg J."/>
            <person name="Griggs A."/>
            <person name="Gujja S."/>
            <person name="Heiman D."/>
            <person name="Hepburn T."/>
            <person name="Howarth C."/>
            <person name="Jen D."/>
            <person name="Larson L."/>
            <person name="Lewis B."/>
            <person name="Mehta T."/>
            <person name="Park D."/>
            <person name="Pearson M."/>
            <person name="Roberts A."/>
            <person name="Saif S."/>
            <person name="Shenoy N."/>
            <person name="Sisk P."/>
            <person name="Stolte C."/>
            <person name="Sykes S."/>
            <person name="Walk T."/>
            <person name="White J."/>
            <person name="Yandava C."/>
            <person name="Burger G."/>
            <person name="Gray M.W."/>
            <person name="Holland P.W.H."/>
            <person name="King N."/>
            <person name="Lang F.B.F."/>
            <person name="Roger A.J."/>
            <person name="Ruiz-Trillo I."/>
            <person name="Lander E."/>
            <person name="Nusbaum C."/>
        </authorList>
    </citation>
    <scope>NUCLEOTIDE SEQUENCE [LARGE SCALE GENOMIC DNA]</scope>
    <source>
        <strain evidence="4">ATCC 38327</strain>
    </source>
</reference>
<keyword evidence="4" id="KW-1185">Reference proteome</keyword>
<dbReference type="eggNOG" id="KOG2645">
    <property type="taxonomic scope" value="Eukaryota"/>
</dbReference>
<feature type="compositionally biased region" description="Acidic residues" evidence="1">
    <location>
        <begin position="80"/>
        <end position="90"/>
    </location>
</feature>
<dbReference type="CDD" id="cd16018">
    <property type="entry name" value="Enpp"/>
    <property type="match status" value="1"/>
</dbReference>
<feature type="compositionally biased region" description="Basic residues" evidence="1">
    <location>
        <begin position="1"/>
        <end position="10"/>
    </location>
</feature>
<sequence>MAHHWSHRHGSPAPGFSIDDDDGFEGEATELLATATHTEPAAAAACATATATSTSLGGPSLQVPRARSPAATRPRRTTDTEPEPETEPEPDLPRDAKQIQHARSETRRPHTMADSLRPEARAPLLKDGRAAPALAWPGRNGYAPVAHHDVLELDDADGDTDAVADATRDVHPPSFTTTMLSSLHDWLHRARGSRHAPRAPTTTAATASSSWTGHDASSFNDVDTTLPHWAYTEEAAAKYAQQRRRRALQAVAVIAVTLAALAGVLATAQWAWLNRATASATNDASGSAPPLRPPRTLLVSLDGFRPEYLTRGLTPTLAALARDGVRSEAMHPAFPSVTFPNHYTLATGLTPAQHGIVSNTFHDPLLQKDFNYTNPADNADPAWWGGEPIWITAERQGRVAAVQSWPGSEAPHNGTRASLWTHYHKWEVEQRVELIKAWLGLPATASTADTAVTDYDDGTARFPSPTHPGRVNRTLVPTVDVDDVGGVPGAKSADVPLVRPDLVALYIPDVDQVGHQYGPDSIQLNQTLVRVDRALASLAAFLYARDLWETTNVVVVSDHGMTLADDPVPNPIWPPPPRTSDDPDPPTESEHRIPLWKVLGPVEDRVAIHDRWPVLLLEPNDPAELHHILARLRATESKYHFRTYLKHEVPDHLHYRDNPRIPPIVAIPESGYQFEAWPNEILPQGMHGYDQVDNPDMQAIFLARGPFFASAVARLESNTVPPLPNTELYAMLCKMLAVEPAPNVAQGIDWLDVTDGPAKAA</sequence>
<feature type="transmembrane region" description="Helical" evidence="2">
    <location>
        <begin position="247"/>
        <end position="272"/>
    </location>
</feature>
<evidence type="ECO:0008006" key="5">
    <source>
        <dbReference type="Google" id="ProtNLM"/>
    </source>
</evidence>
<dbReference type="EMBL" id="GG745331">
    <property type="protein sequence ID" value="KNE57335.1"/>
    <property type="molecule type" value="Genomic_DNA"/>
</dbReference>
<dbReference type="GO" id="GO:0009141">
    <property type="term" value="P:nucleoside triphosphate metabolic process"/>
    <property type="evidence" value="ECO:0007669"/>
    <property type="project" value="TreeGrafter"/>
</dbReference>
<feature type="region of interest" description="Disordered" evidence="1">
    <location>
        <begin position="1"/>
        <end position="114"/>
    </location>
</feature>
<dbReference type="GO" id="GO:0047429">
    <property type="term" value="F:nucleoside triphosphate diphosphatase activity"/>
    <property type="evidence" value="ECO:0007669"/>
    <property type="project" value="TreeGrafter"/>
</dbReference>
<dbReference type="SUPFAM" id="SSF53649">
    <property type="entry name" value="Alkaline phosphatase-like"/>
    <property type="match status" value="1"/>
</dbReference>
<accession>A0A0L0S4G3</accession>
<proteinExistence type="predicted"/>
<feature type="compositionally biased region" description="Basic and acidic residues" evidence="1">
    <location>
        <begin position="91"/>
        <end position="108"/>
    </location>
</feature>
<evidence type="ECO:0000256" key="1">
    <source>
        <dbReference type="SAM" id="MobiDB-lite"/>
    </source>
</evidence>
<dbReference type="Proteomes" id="UP000054350">
    <property type="component" value="Unassembled WGS sequence"/>
</dbReference>
<evidence type="ECO:0000256" key="2">
    <source>
        <dbReference type="SAM" id="Phobius"/>
    </source>
</evidence>
<name>A0A0L0S4G3_ALLM3</name>
<dbReference type="PANTHER" id="PTHR10151:SF120">
    <property type="entry name" value="BIS(5'-ADENOSYL)-TRIPHOSPHATASE"/>
    <property type="match status" value="1"/>
</dbReference>
<feature type="region of interest" description="Disordered" evidence="1">
    <location>
        <begin position="566"/>
        <end position="591"/>
    </location>
</feature>
<dbReference type="GO" id="GO:0017111">
    <property type="term" value="F:ribonucleoside triphosphate phosphatase activity"/>
    <property type="evidence" value="ECO:0007669"/>
    <property type="project" value="TreeGrafter"/>
</dbReference>
<protein>
    <recommendedName>
        <fullName evidence="5">Type I phosphodiesterase/nucleotide pyrophosphatase</fullName>
    </recommendedName>
</protein>
<keyword evidence="2" id="KW-0472">Membrane</keyword>
<organism evidence="3 4">
    <name type="scientific">Allomyces macrogynus (strain ATCC 38327)</name>
    <name type="common">Allomyces javanicus var. macrogynus</name>
    <dbReference type="NCBI Taxonomy" id="578462"/>
    <lineage>
        <taxon>Eukaryota</taxon>
        <taxon>Fungi</taxon>
        <taxon>Fungi incertae sedis</taxon>
        <taxon>Blastocladiomycota</taxon>
        <taxon>Blastocladiomycetes</taxon>
        <taxon>Blastocladiales</taxon>
        <taxon>Blastocladiaceae</taxon>
        <taxon>Allomyces</taxon>
    </lineage>
</organism>
<dbReference type="Gene3D" id="3.40.720.10">
    <property type="entry name" value="Alkaline Phosphatase, subunit A"/>
    <property type="match status" value="1"/>
</dbReference>
<reference evidence="3 4" key="1">
    <citation type="submission" date="2009-11" db="EMBL/GenBank/DDBJ databases">
        <title>Annotation of Allomyces macrogynus ATCC 38327.</title>
        <authorList>
            <consortium name="The Broad Institute Genome Sequencing Platform"/>
            <person name="Russ C."/>
            <person name="Cuomo C."/>
            <person name="Burger G."/>
            <person name="Gray M.W."/>
            <person name="Holland P.W.H."/>
            <person name="King N."/>
            <person name="Lang F.B.F."/>
            <person name="Roger A.J."/>
            <person name="Ruiz-Trillo I."/>
            <person name="Young S.K."/>
            <person name="Zeng Q."/>
            <person name="Gargeya S."/>
            <person name="Fitzgerald M."/>
            <person name="Haas B."/>
            <person name="Abouelleil A."/>
            <person name="Alvarado L."/>
            <person name="Arachchi H.M."/>
            <person name="Berlin A."/>
            <person name="Chapman S.B."/>
            <person name="Gearin G."/>
            <person name="Goldberg J."/>
            <person name="Griggs A."/>
            <person name="Gujja S."/>
            <person name="Hansen M."/>
            <person name="Heiman D."/>
            <person name="Howarth C."/>
            <person name="Larimer J."/>
            <person name="Lui A."/>
            <person name="MacDonald P.J.P."/>
            <person name="McCowen C."/>
            <person name="Montmayeur A."/>
            <person name="Murphy C."/>
            <person name="Neiman D."/>
            <person name="Pearson M."/>
            <person name="Priest M."/>
            <person name="Roberts A."/>
            <person name="Saif S."/>
            <person name="Shea T."/>
            <person name="Sisk P."/>
            <person name="Stolte C."/>
            <person name="Sykes S."/>
            <person name="Wortman J."/>
            <person name="Nusbaum C."/>
            <person name="Birren B."/>
        </authorList>
    </citation>
    <scope>NUCLEOTIDE SEQUENCE [LARGE SCALE GENOMIC DNA]</scope>
    <source>
        <strain evidence="3 4">ATCC 38327</strain>
    </source>
</reference>
<evidence type="ECO:0000313" key="4">
    <source>
        <dbReference type="Proteomes" id="UP000054350"/>
    </source>
</evidence>